<dbReference type="Proteomes" id="UP000290189">
    <property type="component" value="Unassembled WGS sequence"/>
</dbReference>
<dbReference type="GO" id="GO:0006406">
    <property type="term" value="P:mRNA export from nucleus"/>
    <property type="evidence" value="ECO:0007669"/>
    <property type="project" value="TreeGrafter"/>
</dbReference>
<dbReference type="EMBL" id="CDSF01000155">
    <property type="protein sequence ID" value="CEP03837.1"/>
    <property type="molecule type" value="Genomic_DNA"/>
</dbReference>
<feature type="compositionally biased region" description="Pro residues" evidence="1">
    <location>
        <begin position="510"/>
        <end position="520"/>
    </location>
</feature>
<reference evidence="2 4" key="1">
    <citation type="submission" date="2015-02" db="EMBL/GenBank/DDBJ databases">
        <authorList>
            <person name="Chooi Y.-H."/>
        </authorList>
    </citation>
    <scope>NUCLEOTIDE SEQUENCE [LARGE SCALE GENOMIC DNA]</scope>
    <source>
        <strain evidence="2">E3</strain>
    </source>
</reference>
<feature type="region of interest" description="Disordered" evidence="1">
    <location>
        <begin position="510"/>
        <end position="564"/>
    </location>
</feature>
<feature type="compositionally biased region" description="Basic and acidic residues" evidence="1">
    <location>
        <begin position="587"/>
        <end position="605"/>
    </location>
</feature>
<gene>
    <name evidence="2" type="ORF">PBRA_003444</name>
    <name evidence="3" type="ORF">PLBR_LOCUS7006</name>
</gene>
<evidence type="ECO:0000313" key="3">
    <source>
        <dbReference type="EMBL" id="SPQ99791.1"/>
    </source>
</evidence>
<dbReference type="PANTHER" id="PTHR13265:SF0">
    <property type="entry name" value="HPR1"/>
    <property type="match status" value="1"/>
</dbReference>
<dbReference type="STRING" id="37360.A0A0G4J8J3"/>
<dbReference type="OMA" id="MVENEYX"/>
<dbReference type="AlphaFoldDB" id="A0A0G4J8J3"/>
<dbReference type="Proteomes" id="UP000039324">
    <property type="component" value="Unassembled WGS sequence"/>
</dbReference>
<keyword evidence="3" id="KW-0496">Mitochondrion</keyword>
<evidence type="ECO:0000313" key="4">
    <source>
        <dbReference type="Proteomes" id="UP000039324"/>
    </source>
</evidence>
<dbReference type="PANTHER" id="PTHR13265">
    <property type="entry name" value="THO COMPLEX SUBUNIT 1"/>
    <property type="match status" value="1"/>
</dbReference>
<geneLocation type="mitochondrion" evidence="3"/>
<proteinExistence type="predicted"/>
<organism evidence="2 4">
    <name type="scientific">Plasmodiophora brassicae</name>
    <name type="common">Clubroot disease agent</name>
    <dbReference type="NCBI Taxonomy" id="37360"/>
    <lineage>
        <taxon>Eukaryota</taxon>
        <taxon>Sar</taxon>
        <taxon>Rhizaria</taxon>
        <taxon>Endomyxa</taxon>
        <taxon>Phytomyxea</taxon>
        <taxon>Plasmodiophorida</taxon>
        <taxon>Plasmodiophoridae</taxon>
        <taxon>Plasmodiophora</taxon>
    </lineage>
</organism>
<accession>A0A0G4J8J3</accession>
<reference evidence="3 5" key="2">
    <citation type="submission" date="2018-03" db="EMBL/GenBank/DDBJ databases">
        <authorList>
            <person name="Fogelqvist J."/>
        </authorList>
    </citation>
    <scope>NUCLEOTIDE SEQUENCE [LARGE SCALE GENOMIC DNA]</scope>
</reference>
<dbReference type="OrthoDB" id="10257415at2759"/>
<evidence type="ECO:0000256" key="1">
    <source>
        <dbReference type="SAM" id="MobiDB-lite"/>
    </source>
</evidence>
<sequence>MPGVEVIVNVLRQRSADASTPASAVKAVGGLVGEDAGDVGRAQVALALRMATDQVVASVAADEQLSTSNGQLSALMNIAIEMTRINMCGLDTPFVLIEDLLLSRTIGELSTVFDFVEHYISILVESKLLHVQRAKLSLLRLCSALLARLPRSQDMEFRGRVLILLTKCFPIDERSGVNLKGAFNTNNVTVVEQEPPQPPAPNLDFPFYKTFWSLQSFLCNPRQLVDEGVQAELMRTVDAVLTAFESNVLKSIDVDAQLDDNVFNAKYLTTPRLFPLQLRDPLLRRTVLLQLMILFDFLLRSPPSTKVPISVTLQRRLEFMALSERVHQSMEATPPNGRAFLASMKLALAAEAHWSAWKDSGCPPLENVNIVRDIDRPPPDDVISLETALRGNPEMTKLFNSTPDMNVKAQKPVPTLESILEDLREEDDPEAGIEEMYKKKNDVKWCWNAMRLFVQQDLQLVFESEGDFSKMAAAHFNQAPAAMAAAPSTPGSAAAPPMVTEPVPTAPVPTAPVPTAPVPTAPVSKPEVSAPPTTQSARPLIKRRMPVEPPPAAEPAEDGAVEESPMKRMRVASMNKVLQQQIALEKARKLQDDEIRARRVSRFERSSQGGGRR</sequence>
<dbReference type="InterPro" id="IPR021861">
    <property type="entry name" value="THO_THOC1"/>
</dbReference>
<evidence type="ECO:0000313" key="2">
    <source>
        <dbReference type="EMBL" id="CEP03837.1"/>
    </source>
</evidence>
<dbReference type="GO" id="GO:0000445">
    <property type="term" value="C:THO complex part of transcription export complex"/>
    <property type="evidence" value="ECO:0007669"/>
    <property type="project" value="TreeGrafter"/>
</dbReference>
<dbReference type="Pfam" id="PF11957">
    <property type="entry name" value="efThoc1"/>
    <property type="match status" value="1"/>
</dbReference>
<dbReference type="EMBL" id="OVEO01000012">
    <property type="protein sequence ID" value="SPQ99791.1"/>
    <property type="molecule type" value="Genomic_DNA"/>
</dbReference>
<keyword evidence="4" id="KW-1185">Reference proteome</keyword>
<name>A0A0G4J8J3_PLABS</name>
<feature type="region of interest" description="Disordered" evidence="1">
    <location>
        <begin position="587"/>
        <end position="613"/>
    </location>
</feature>
<protein>
    <submittedName>
        <fullName evidence="2">Uncharacterized protein</fullName>
    </submittedName>
</protein>
<evidence type="ECO:0000313" key="5">
    <source>
        <dbReference type="Proteomes" id="UP000290189"/>
    </source>
</evidence>